<reference evidence="1" key="1">
    <citation type="submission" date="2013-08" db="EMBL/GenBank/DDBJ databases">
        <authorList>
            <person name="Mendez C."/>
            <person name="Richter M."/>
            <person name="Ferrer M."/>
            <person name="Sanchez J."/>
        </authorList>
    </citation>
    <scope>NUCLEOTIDE SEQUENCE</scope>
</reference>
<accession>T0Z7Q1</accession>
<organism evidence="1">
    <name type="scientific">mine drainage metagenome</name>
    <dbReference type="NCBI Taxonomy" id="410659"/>
    <lineage>
        <taxon>unclassified sequences</taxon>
        <taxon>metagenomes</taxon>
        <taxon>ecological metagenomes</taxon>
    </lineage>
</organism>
<dbReference type="EMBL" id="AUZZ01007801">
    <property type="protein sequence ID" value="EQD41033.1"/>
    <property type="molecule type" value="Genomic_DNA"/>
</dbReference>
<evidence type="ECO:0000313" key="1">
    <source>
        <dbReference type="EMBL" id="EQD41033.1"/>
    </source>
</evidence>
<reference evidence="1" key="2">
    <citation type="journal article" date="2014" name="ISME J.">
        <title>Microbial stratification in low pH oxic and suboxic macroscopic growths along an acid mine drainage.</title>
        <authorList>
            <person name="Mendez-Garcia C."/>
            <person name="Mesa V."/>
            <person name="Sprenger R.R."/>
            <person name="Richter M."/>
            <person name="Diez M.S."/>
            <person name="Solano J."/>
            <person name="Bargiela R."/>
            <person name="Golyshina O.V."/>
            <person name="Manteca A."/>
            <person name="Ramos J.L."/>
            <person name="Gallego J.R."/>
            <person name="Llorente I."/>
            <person name="Martins Dos Santos V.A."/>
            <person name="Jensen O.N."/>
            <person name="Pelaez A.I."/>
            <person name="Sanchez J."/>
            <person name="Ferrer M."/>
        </authorList>
    </citation>
    <scope>NUCLEOTIDE SEQUENCE</scope>
</reference>
<name>T0Z7Q1_9ZZZZ</name>
<comment type="caution">
    <text evidence="1">The sequence shown here is derived from an EMBL/GenBank/DDBJ whole genome shotgun (WGS) entry which is preliminary data.</text>
</comment>
<dbReference type="AlphaFoldDB" id="T0Z7Q1"/>
<proteinExistence type="predicted"/>
<gene>
    <name evidence="1" type="ORF">B2A_10836</name>
</gene>
<protein>
    <submittedName>
        <fullName evidence="1">Uncharacterized protein</fullName>
    </submittedName>
</protein>
<sequence length="95" mass="11119">MRKICEEWDERTVVATLERPSESLSQFIWRTHYRDAEAVPCERSMADSWDRVARSVAALERDPSRWQRSFRSLLEGFRFRTGRARFSPAPGSRAG</sequence>